<dbReference type="EMBL" id="JABSTV010001382">
    <property type="protein sequence ID" value="KAH7932521.1"/>
    <property type="molecule type" value="Genomic_DNA"/>
</dbReference>
<evidence type="ECO:0000313" key="3">
    <source>
        <dbReference type="Proteomes" id="UP000821837"/>
    </source>
</evidence>
<gene>
    <name evidence="2" type="ORF">HPB52_024429</name>
</gene>
<feature type="region of interest" description="Disordered" evidence="1">
    <location>
        <begin position="264"/>
        <end position="289"/>
    </location>
</feature>
<comment type="caution">
    <text evidence="2">The sequence shown here is derived from an EMBL/GenBank/DDBJ whole genome shotgun (WGS) entry which is preliminary data.</text>
</comment>
<organism evidence="2 3">
    <name type="scientific">Rhipicephalus sanguineus</name>
    <name type="common">Brown dog tick</name>
    <name type="synonym">Ixodes sanguineus</name>
    <dbReference type="NCBI Taxonomy" id="34632"/>
    <lineage>
        <taxon>Eukaryota</taxon>
        <taxon>Metazoa</taxon>
        <taxon>Ecdysozoa</taxon>
        <taxon>Arthropoda</taxon>
        <taxon>Chelicerata</taxon>
        <taxon>Arachnida</taxon>
        <taxon>Acari</taxon>
        <taxon>Parasitiformes</taxon>
        <taxon>Ixodida</taxon>
        <taxon>Ixodoidea</taxon>
        <taxon>Ixodidae</taxon>
        <taxon>Rhipicephalinae</taxon>
        <taxon>Rhipicephalus</taxon>
        <taxon>Rhipicephalus</taxon>
    </lineage>
</organism>
<keyword evidence="3" id="KW-1185">Reference proteome</keyword>
<reference evidence="2" key="2">
    <citation type="submission" date="2021-09" db="EMBL/GenBank/DDBJ databases">
        <authorList>
            <person name="Jia N."/>
            <person name="Wang J."/>
            <person name="Shi W."/>
            <person name="Du L."/>
            <person name="Sun Y."/>
            <person name="Zhan W."/>
            <person name="Jiang J."/>
            <person name="Wang Q."/>
            <person name="Zhang B."/>
            <person name="Ji P."/>
            <person name="Sakyi L.B."/>
            <person name="Cui X."/>
            <person name="Yuan T."/>
            <person name="Jiang B."/>
            <person name="Yang W."/>
            <person name="Lam T.T.-Y."/>
            <person name="Chang Q."/>
            <person name="Ding S."/>
            <person name="Wang X."/>
            <person name="Zhu J."/>
            <person name="Ruan X."/>
            <person name="Zhao L."/>
            <person name="Wei J."/>
            <person name="Que T."/>
            <person name="Du C."/>
            <person name="Cheng J."/>
            <person name="Dai P."/>
            <person name="Han X."/>
            <person name="Huang E."/>
            <person name="Gao Y."/>
            <person name="Liu J."/>
            <person name="Shao H."/>
            <person name="Ye R."/>
            <person name="Li L."/>
            <person name="Wei W."/>
            <person name="Wang X."/>
            <person name="Wang C."/>
            <person name="Huo Q."/>
            <person name="Li W."/>
            <person name="Guo W."/>
            <person name="Chen H."/>
            <person name="Chen S."/>
            <person name="Zhou L."/>
            <person name="Zhou L."/>
            <person name="Ni X."/>
            <person name="Tian J."/>
            <person name="Zhou Y."/>
            <person name="Sheng Y."/>
            <person name="Liu T."/>
            <person name="Pan Y."/>
            <person name="Xia L."/>
            <person name="Li J."/>
            <person name="Zhao F."/>
            <person name="Cao W."/>
        </authorList>
    </citation>
    <scope>NUCLEOTIDE SEQUENCE</scope>
    <source>
        <strain evidence="2">Rsan-2018</strain>
        <tissue evidence="2">Larvae</tissue>
    </source>
</reference>
<reference evidence="2" key="1">
    <citation type="journal article" date="2020" name="Cell">
        <title>Large-Scale Comparative Analyses of Tick Genomes Elucidate Their Genetic Diversity and Vector Capacities.</title>
        <authorList>
            <consortium name="Tick Genome and Microbiome Consortium (TIGMIC)"/>
            <person name="Jia N."/>
            <person name="Wang J."/>
            <person name="Shi W."/>
            <person name="Du L."/>
            <person name="Sun Y."/>
            <person name="Zhan W."/>
            <person name="Jiang J.F."/>
            <person name="Wang Q."/>
            <person name="Zhang B."/>
            <person name="Ji P."/>
            <person name="Bell-Sakyi L."/>
            <person name="Cui X.M."/>
            <person name="Yuan T.T."/>
            <person name="Jiang B.G."/>
            <person name="Yang W.F."/>
            <person name="Lam T.T."/>
            <person name="Chang Q.C."/>
            <person name="Ding S.J."/>
            <person name="Wang X.J."/>
            <person name="Zhu J.G."/>
            <person name="Ruan X.D."/>
            <person name="Zhao L."/>
            <person name="Wei J.T."/>
            <person name="Ye R.Z."/>
            <person name="Que T.C."/>
            <person name="Du C.H."/>
            <person name="Zhou Y.H."/>
            <person name="Cheng J.X."/>
            <person name="Dai P.F."/>
            <person name="Guo W.B."/>
            <person name="Han X.H."/>
            <person name="Huang E.J."/>
            <person name="Li L.F."/>
            <person name="Wei W."/>
            <person name="Gao Y.C."/>
            <person name="Liu J.Z."/>
            <person name="Shao H.Z."/>
            <person name="Wang X."/>
            <person name="Wang C.C."/>
            <person name="Yang T.C."/>
            <person name="Huo Q.B."/>
            <person name="Li W."/>
            <person name="Chen H.Y."/>
            <person name="Chen S.E."/>
            <person name="Zhou L.G."/>
            <person name="Ni X.B."/>
            <person name="Tian J.H."/>
            <person name="Sheng Y."/>
            <person name="Liu T."/>
            <person name="Pan Y.S."/>
            <person name="Xia L.Y."/>
            <person name="Li J."/>
            <person name="Zhao F."/>
            <person name="Cao W.C."/>
        </authorList>
    </citation>
    <scope>NUCLEOTIDE SEQUENCE</scope>
    <source>
        <strain evidence="2">Rsan-2018</strain>
    </source>
</reference>
<protein>
    <submittedName>
        <fullName evidence="2">Uncharacterized protein</fullName>
    </submittedName>
</protein>
<dbReference type="Proteomes" id="UP000821837">
    <property type="component" value="Unassembled WGS sequence"/>
</dbReference>
<dbReference type="AlphaFoldDB" id="A0A9D4PBH6"/>
<feature type="compositionally biased region" description="Low complexity" evidence="1">
    <location>
        <begin position="1"/>
        <end position="19"/>
    </location>
</feature>
<name>A0A9D4PBH6_RHISA</name>
<proteinExistence type="predicted"/>
<evidence type="ECO:0000313" key="2">
    <source>
        <dbReference type="EMBL" id="KAH7932521.1"/>
    </source>
</evidence>
<evidence type="ECO:0000256" key="1">
    <source>
        <dbReference type="SAM" id="MobiDB-lite"/>
    </source>
</evidence>
<feature type="region of interest" description="Disordered" evidence="1">
    <location>
        <begin position="1"/>
        <end position="30"/>
    </location>
</feature>
<sequence length="321" mass="33500">MPNGTSPTGGDPPVTGPTTRAPHGLQEHAPPTHVIVGGYRSHSIIDDKEGLRHAFHFEASPAASVYLWDSSTCLAEPWDVSRTTSIGPRGSSTSCQCSPSCVSCLWRYGSKTPASCAGSRMTTSSSTAAVDGCIQHCTSATQKVFRLGLIGIGLQSRLMAATIHQVLPGEMGTGLQCRLSTAATRKVFLQGLGHIAHSGHVDELGDLSNADEVPDSVCEIQQESTQPRDEAAEARSSVTEVVRNALVSAVAALALDGQCTPSTSTEALDGNQADSGTCSPTTNAEVTESTEVRNGNVSSAFNATDLETADVDAQKSLSMWI</sequence>
<accession>A0A9D4PBH6</accession>